<organism evidence="2 3">
    <name type="scientific">Funneliformis geosporum</name>
    <dbReference type="NCBI Taxonomy" id="1117311"/>
    <lineage>
        <taxon>Eukaryota</taxon>
        <taxon>Fungi</taxon>
        <taxon>Fungi incertae sedis</taxon>
        <taxon>Mucoromycota</taxon>
        <taxon>Glomeromycotina</taxon>
        <taxon>Glomeromycetes</taxon>
        <taxon>Glomerales</taxon>
        <taxon>Glomeraceae</taxon>
        <taxon>Funneliformis</taxon>
    </lineage>
</organism>
<sequence>MSNRPLTNKEKHAQRAIDYREKMKKKRKDTEEEHARLQKRLEEAENSRLDMADRVAYRSAEAIDARDSNIQFREDIEDLRWVNIDRQQHPPSQNPEDALDIKEDLPYKSVDELPKGSLVGTRIVTKFFD</sequence>
<dbReference type="Proteomes" id="UP001153678">
    <property type="component" value="Unassembled WGS sequence"/>
</dbReference>
<feature type="compositionally biased region" description="Basic and acidic residues" evidence="1">
    <location>
        <begin position="7"/>
        <end position="21"/>
    </location>
</feature>
<protein>
    <submittedName>
        <fullName evidence="2">4863_t:CDS:1</fullName>
    </submittedName>
</protein>
<keyword evidence="3" id="KW-1185">Reference proteome</keyword>
<dbReference type="EMBL" id="CAMKVN010011877">
    <property type="protein sequence ID" value="CAI2195073.1"/>
    <property type="molecule type" value="Genomic_DNA"/>
</dbReference>
<gene>
    <name evidence="2" type="ORF">FWILDA_LOCUS16894</name>
</gene>
<evidence type="ECO:0000313" key="2">
    <source>
        <dbReference type="EMBL" id="CAI2195073.1"/>
    </source>
</evidence>
<comment type="caution">
    <text evidence="2">The sequence shown here is derived from an EMBL/GenBank/DDBJ whole genome shotgun (WGS) entry which is preliminary data.</text>
</comment>
<reference evidence="2" key="1">
    <citation type="submission" date="2022-08" db="EMBL/GenBank/DDBJ databases">
        <authorList>
            <person name="Kallberg Y."/>
            <person name="Tangrot J."/>
            <person name="Rosling A."/>
        </authorList>
    </citation>
    <scope>NUCLEOTIDE SEQUENCE</scope>
    <source>
        <strain evidence="2">Wild A</strain>
    </source>
</reference>
<feature type="region of interest" description="Disordered" evidence="1">
    <location>
        <begin position="1"/>
        <end position="38"/>
    </location>
</feature>
<feature type="non-terminal residue" evidence="2">
    <location>
        <position position="1"/>
    </location>
</feature>
<accession>A0A9W4WYJ1</accession>
<feature type="compositionally biased region" description="Basic and acidic residues" evidence="1">
    <location>
        <begin position="28"/>
        <end position="38"/>
    </location>
</feature>
<name>A0A9W4WYJ1_9GLOM</name>
<evidence type="ECO:0000256" key="1">
    <source>
        <dbReference type="SAM" id="MobiDB-lite"/>
    </source>
</evidence>
<dbReference type="OrthoDB" id="564646at2759"/>
<evidence type="ECO:0000313" key="3">
    <source>
        <dbReference type="Proteomes" id="UP001153678"/>
    </source>
</evidence>
<dbReference type="AlphaFoldDB" id="A0A9W4WYJ1"/>
<proteinExistence type="predicted"/>